<name>A0A2A8D6Q6_9MICC</name>
<sequence>MTKSKRPPTPNLRDFKKIADVDPRKILPPDMDPKNKRFLYTALAILVIIVLIIAVIYIGRHSQGGLLGNPSASSSATGDGEEQNVKTESLEEVKNPHDAVDPATAYAPNLSTAKKELAALPVKEWASKAGYTREQFGAAWDDVDHNGCNTRDDILRRDLTNIRFKAGTRACTVQTGTLDDPYTGRTIEFKRGKKSSSAVQIDHVVALSNAWQTGAQDIGEEKRRELANDPENLVAADGPANMQKSDADASDWLPGNTAYRCTYVARQVHVKAKYQLWVTADEKRAMENVLNSCKDTSPVKK</sequence>
<dbReference type="RefSeq" id="WP_098042196.1">
    <property type="nucleotide sequence ID" value="NZ_JAOVAQ010000001.1"/>
</dbReference>
<keyword evidence="2" id="KW-1133">Transmembrane helix</keyword>
<accession>A0A2A8D6Q6</accession>
<evidence type="ECO:0000256" key="2">
    <source>
        <dbReference type="SAM" id="Phobius"/>
    </source>
</evidence>
<comment type="caution">
    <text evidence="4">The sequence shown here is derived from an EMBL/GenBank/DDBJ whole genome shotgun (WGS) entry which is preliminary data.</text>
</comment>
<gene>
    <name evidence="4" type="ORF">CRM92_00925</name>
</gene>
<reference evidence="4" key="1">
    <citation type="submission" date="2017-10" db="EMBL/GenBank/DDBJ databases">
        <title>Kefir isolates.</title>
        <authorList>
            <person name="Kim Y."/>
            <person name="Blasche S."/>
        </authorList>
    </citation>
    <scope>NUCLEOTIDE SEQUENCE [LARGE SCALE GENOMIC DNA]</scope>
    <source>
        <strain evidence="4">OG2-2</strain>
    </source>
</reference>
<evidence type="ECO:0000259" key="3">
    <source>
        <dbReference type="Pfam" id="PF07510"/>
    </source>
</evidence>
<dbReference type="Proteomes" id="UP000219947">
    <property type="component" value="Unassembled WGS sequence"/>
</dbReference>
<dbReference type="Pfam" id="PF07510">
    <property type="entry name" value="GmrSD_C"/>
    <property type="match status" value="1"/>
</dbReference>
<dbReference type="AlphaFoldDB" id="A0A2A8D6Q6"/>
<keyword evidence="2" id="KW-0472">Membrane</keyword>
<dbReference type="PANTHER" id="PTHR24094:SF15">
    <property type="entry name" value="AMP-DEPENDENT SYNTHETASE_LIGASE DOMAIN-CONTAINING PROTEIN-RELATED"/>
    <property type="match status" value="1"/>
</dbReference>
<keyword evidence="2" id="KW-0812">Transmembrane</keyword>
<dbReference type="PANTHER" id="PTHR24094">
    <property type="entry name" value="SECRETED PROTEIN"/>
    <property type="match status" value="1"/>
</dbReference>
<keyword evidence="5" id="KW-1185">Reference proteome</keyword>
<dbReference type="InterPro" id="IPR011089">
    <property type="entry name" value="GmrSD_C"/>
</dbReference>
<feature type="region of interest" description="Disordered" evidence="1">
    <location>
        <begin position="69"/>
        <end position="102"/>
    </location>
</feature>
<protein>
    <submittedName>
        <fullName evidence="4">Calcium-binding protein</fullName>
    </submittedName>
</protein>
<proteinExistence type="predicted"/>
<dbReference type="EMBL" id="PDEV01000001">
    <property type="protein sequence ID" value="PEN16636.1"/>
    <property type="molecule type" value="Genomic_DNA"/>
</dbReference>
<evidence type="ECO:0000256" key="1">
    <source>
        <dbReference type="SAM" id="MobiDB-lite"/>
    </source>
</evidence>
<feature type="compositionally biased region" description="Basic and acidic residues" evidence="1">
    <location>
        <begin position="83"/>
        <end position="100"/>
    </location>
</feature>
<evidence type="ECO:0000313" key="4">
    <source>
        <dbReference type="EMBL" id="PEN16636.1"/>
    </source>
</evidence>
<feature type="transmembrane region" description="Helical" evidence="2">
    <location>
        <begin position="38"/>
        <end position="58"/>
    </location>
</feature>
<feature type="domain" description="GmrSD restriction endonucleases C-terminal" evidence="3">
    <location>
        <begin position="150"/>
        <end position="286"/>
    </location>
</feature>
<evidence type="ECO:0000313" key="5">
    <source>
        <dbReference type="Proteomes" id="UP000219947"/>
    </source>
</evidence>
<organism evidence="4 5">
    <name type="scientific">Rothia dentocariosa</name>
    <dbReference type="NCBI Taxonomy" id="2047"/>
    <lineage>
        <taxon>Bacteria</taxon>
        <taxon>Bacillati</taxon>
        <taxon>Actinomycetota</taxon>
        <taxon>Actinomycetes</taxon>
        <taxon>Micrococcales</taxon>
        <taxon>Micrococcaceae</taxon>
        <taxon>Rothia</taxon>
    </lineage>
</organism>